<evidence type="ECO:0000256" key="8">
    <source>
        <dbReference type="ARBA" id="ARBA00023136"/>
    </source>
</evidence>
<evidence type="ECO:0000256" key="4">
    <source>
        <dbReference type="ARBA" id="ARBA00022781"/>
    </source>
</evidence>
<dbReference type="PhylomeDB" id="A0A0W0CU19"/>
<evidence type="ECO:0000256" key="6">
    <source>
        <dbReference type="ARBA" id="ARBA00023065"/>
    </source>
</evidence>
<dbReference type="OMA" id="YTEWADG"/>
<evidence type="ECO:0000256" key="9">
    <source>
        <dbReference type="RuleBase" id="RU368017"/>
    </source>
</evidence>
<dbReference type="Proteomes" id="UP000054886">
    <property type="component" value="Unassembled WGS sequence"/>
</dbReference>
<keyword evidence="3 9" id="KW-0138">CF(0)</keyword>
<keyword evidence="4 9" id="KW-0375">Hydrogen ion transport</keyword>
<dbReference type="GO" id="GO:0005743">
    <property type="term" value="C:mitochondrial inner membrane"/>
    <property type="evidence" value="ECO:0007669"/>
    <property type="project" value="UniProtKB-SubCell"/>
</dbReference>
<protein>
    <recommendedName>
        <fullName evidence="9">ATP synthase subunit 4</fullName>
    </recommendedName>
</protein>
<keyword evidence="8 9" id="KW-0472">Membrane</keyword>
<dbReference type="PANTHER" id="PTHR12733">
    <property type="entry name" value="MITOCHONDRIAL ATP SYNTHASE B CHAIN"/>
    <property type="match status" value="1"/>
</dbReference>
<reference evidence="10 11" key="1">
    <citation type="submission" date="2015-10" db="EMBL/GenBank/DDBJ databases">
        <title>Draft genomes sequences of Candida glabrata isolates 1A, 1B, 2A, 2B, 3A and 3B.</title>
        <authorList>
            <person name="Haavelsrud O.E."/>
            <person name="Gaustad P."/>
        </authorList>
    </citation>
    <scope>NUCLEOTIDE SEQUENCE [LARGE SCALE GENOMIC DNA]</scope>
    <source>
        <strain evidence="10">910700640</strain>
    </source>
</reference>
<comment type="similarity">
    <text evidence="9">Belongs to the eukaryotic ATPase B chain family.</text>
</comment>
<dbReference type="GO" id="GO:0065003">
    <property type="term" value="P:protein-containing complex assembly"/>
    <property type="evidence" value="ECO:0007669"/>
    <property type="project" value="EnsemblFungi"/>
</dbReference>
<accession>A0A0W0CU19</accession>
<organism evidence="10 11">
    <name type="scientific">Candida glabrata</name>
    <name type="common">Yeast</name>
    <name type="synonym">Torulopsis glabrata</name>
    <dbReference type="NCBI Taxonomy" id="5478"/>
    <lineage>
        <taxon>Eukaryota</taxon>
        <taxon>Fungi</taxon>
        <taxon>Dikarya</taxon>
        <taxon>Ascomycota</taxon>
        <taxon>Saccharomycotina</taxon>
        <taxon>Saccharomycetes</taxon>
        <taxon>Saccharomycetales</taxon>
        <taxon>Saccharomycetaceae</taxon>
        <taxon>Nakaseomyces</taxon>
    </lineage>
</organism>
<sequence length="242" mass="26629">MSFRALTMRSAVARTALNNTIRSARVATPYLGIRHSSSTPTPDPKTKAASLIDALPGNTALTKTGILGTSAAAIIYGISNQLYVINDESILLLIFLGFSGLVAKFLAPLYKDFADARIKKIGSILNSSRERHVDAVKDRIESVSELQNVSETTKVLFDVSKETVELEAKAFELKQKVELAHEAKSVLDSWVRYEASLRQLQQKQIAEGIISKVESELTNPKFQDRVLQQSIAEVEQVLANIK</sequence>
<dbReference type="SMR" id="A0A0W0CU19"/>
<keyword evidence="5 9" id="KW-0999">Mitochondrion inner membrane</keyword>
<dbReference type="VEuPathDB" id="FungiDB:GW608_H05489"/>
<gene>
    <name evidence="10" type="ORF">AO440_002127</name>
</gene>
<dbReference type="InterPro" id="IPR013837">
    <property type="entry name" value="ATP_synth_F0_suB"/>
</dbReference>
<comment type="function">
    <text evidence="1">Mitochondrial membrane ATP synthase (F(1)F(0) ATP synthase or Complex V) produces ATP from ADP in the presence of a proton gradient across the membrane which is generated by electron transport complexes of the respiratory chain. F-type ATPases consist of two structural domains, F(1) - containing the extramembraneous catalytic core, and F(0) - containing the membrane proton channel, linked together by a central stalk and a peripheral stalk. During catalysis, ATP synthesis in the catalytic domain of F(1) is coupled via a rotary mechanism of the central stalk subunits to proton translocation. Part of the complex F(0) domain and the peripheric stalk, which acts as a stator to hold the catalytic alpha(3)beta(3) subcomplex and subunit a/ATP6 static relative to the rotary elements.</text>
</comment>
<dbReference type="GO" id="GO:0046933">
    <property type="term" value="F:proton-transporting ATP synthase activity, rotational mechanism"/>
    <property type="evidence" value="ECO:0007669"/>
    <property type="project" value="EnsemblFungi"/>
</dbReference>
<proteinExistence type="inferred from homology"/>
<evidence type="ECO:0000313" key="10">
    <source>
        <dbReference type="EMBL" id="KTA96326.1"/>
    </source>
</evidence>
<dbReference type="VEuPathDB" id="FungiDB:GVI51_H05335"/>
<dbReference type="VEuPathDB" id="FungiDB:CAGL0H05489g"/>
<keyword evidence="6 9" id="KW-0406">Ion transport</keyword>
<dbReference type="PANTHER" id="PTHR12733:SF3">
    <property type="entry name" value="ATP SYNTHASE F(0) COMPLEX SUBUNIT B1, MITOCHONDRIAL"/>
    <property type="match status" value="1"/>
</dbReference>
<evidence type="ECO:0000256" key="5">
    <source>
        <dbReference type="ARBA" id="ARBA00022792"/>
    </source>
</evidence>
<evidence type="ECO:0000256" key="3">
    <source>
        <dbReference type="ARBA" id="ARBA00022547"/>
    </source>
</evidence>
<dbReference type="GO" id="GO:0045259">
    <property type="term" value="C:proton-transporting ATP synthase complex"/>
    <property type="evidence" value="ECO:0007669"/>
    <property type="project" value="UniProtKB-KW"/>
</dbReference>
<comment type="caution">
    <text evidence="10">The sequence shown here is derived from an EMBL/GenBank/DDBJ whole genome shotgun (WGS) entry which is preliminary data.</text>
</comment>
<name>A0A0W0CU19_CANGB</name>
<keyword evidence="7 9" id="KW-0496">Mitochondrion</keyword>
<evidence type="ECO:0000313" key="11">
    <source>
        <dbReference type="Proteomes" id="UP000054886"/>
    </source>
</evidence>
<dbReference type="OrthoDB" id="67388at2759"/>
<dbReference type="VEuPathDB" id="FungiDB:B1J91_H05489g"/>
<comment type="subcellular location">
    <subcellularLocation>
        <location evidence="9">Mitochondrion</location>
    </subcellularLocation>
    <subcellularLocation>
        <location evidence="9">Mitochondrion inner membrane</location>
    </subcellularLocation>
</comment>
<dbReference type="InterPro" id="IPR008688">
    <property type="entry name" value="ATP_synth_Bsub_B/MI25"/>
</dbReference>
<keyword evidence="2 9" id="KW-0813">Transport</keyword>
<dbReference type="GO" id="GO:0046961">
    <property type="term" value="F:proton-transporting ATPase activity, rotational mechanism"/>
    <property type="evidence" value="ECO:0007669"/>
    <property type="project" value="EnsemblFungi"/>
</dbReference>
<comment type="subunit">
    <text evidence="9">F-type ATPases have 2 components, CF(1) - the catalytic core - and CF(0) - the membrane proton channel. In yeast, the dimeric form of ATP synthase consists of 17 polypeptides: alpha, beta, gamma, delta, epsilon, 4 (B), 5 (OSCP), 6 (A), 8, 9 (C), d, E (Tim11), f, g, h, i/j and k.</text>
</comment>
<dbReference type="SUPFAM" id="SSF161060">
    <property type="entry name" value="ATP synthase B chain-like"/>
    <property type="match status" value="1"/>
</dbReference>
<comment type="function">
    <text evidence="9">Subunit b, of the mitochondrial membrane ATP synthase complex (F(1)F(0) ATP synthase or Complex V) that produces ATP from ADP in the presence of a proton gradient across the membrane which is generated by electron transport complexes of the respiratory chain. ATP synthase complex consist of a soluble F(1) head domain - the catalytic core - and a membrane F(1) domain - the membrane proton channel. These two domains are linked by a central stalk rotating inside the F(1) region and a stationary peripheral stalk. During catalysis, ATP synthesis in the catalytic domain of F(1) is coupled via a rotary mechanism of the central stalk subunits to proton translocation. In vivo, can only synthesize ATP although its ATP hydrolase activity can be activated artificially in vitro. Part of the complex F(0) domain. Part of the complex F(0) domain and the peripheric stalk, which acts as a stator to hold the catalytic alpha(3)beta(3) subcomplex and subunit a/ATP6 static relative to the rotary elements.</text>
</comment>
<evidence type="ECO:0000256" key="1">
    <source>
        <dbReference type="ARBA" id="ARBA00003411"/>
    </source>
</evidence>
<dbReference type="EMBL" id="LLZZ01000173">
    <property type="protein sequence ID" value="KTA96326.1"/>
    <property type="molecule type" value="Genomic_DNA"/>
</dbReference>
<evidence type="ECO:0000256" key="7">
    <source>
        <dbReference type="ARBA" id="ARBA00023128"/>
    </source>
</evidence>
<dbReference type="AlphaFoldDB" id="A0A0W0CU19"/>
<dbReference type="Gene3D" id="1.20.5.2210">
    <property type="match status" value="1"/>
</dbReference>
<dbReference type="FunFam" id="1.20.5.2210:FF:000002">
    <property type="entry name" value="ATP synthase subunit 4 mitochondrial"/>
    <property type="match status" value="1"/>
</dbReference>
<evidence type="ECO:0000256" key="2">
    <source>
        <dbReference type="ARBA" id="ARBA00022448"/>
    </source>
</evidence>
<dbReference type="Pfam" id="PF05405">
    <property type="entry name" value="Mt_ATP-synt_B"/>
    <property type="match status" value="1"/>
</dbReference>
<dbReference type="VEuPathDB" id="FungiDB:GWK60_H05401"/>